<dbReference type="EMBL" id="VRYY01000818">
    <property type="protein sequence ID" value="MBG3879117.1"/>
    <property type="molecule type" value="Genomic_DNA"/>
</dbReference>
<dbReference type="Proteomes" id="UP001194469">
    <property type="component" value="Unassembled WGS sequence"/>
</dbReference>
<dbReference type="InterPro" id="IPR007157">
    <property type="entry name" value="PspA_VIPP1"/>
</dbReference>
<protein>
    <submittedName>
        <fullName evidence="4">Phage shock protein PspA</fullName>
    </submittedName>
</protein>
<feature type="coiled-coil region" evidence="2">
    <location>
        <begin position="87"/>
        <end position="135"/>
    </location>
</feature>
<proteinExistence type="inferred from homology"/>
<evidence type="ECO:0000256" key="2">
    <source>
        <dbReference type="SAM" id="Coils"/>
    </source>
</evidence>
<gene>
    <name evidence="4" type="primary">pspA</name>
    <name evidence="4" type="ORF">FVW20_19490</name>
</gene>
<dbReference type="NCBIfam" id="TIGR02977">
    <property type="entry name" value="phageshock_pspA"/>
    <property type="match status" value="1"/>
</dbReference>
<keyword evidence="2" id="KW-0175">Coiled coil</keyword>
<dbReference type="InterPro" id="IPR014319">
    <property type="entry name" value="Phageshock_PspA"/>
</dbReference>
<name>A0ABS0JAH9_9BACT</name>
<sequence length="243" mass="27622">MGIFSRFKDIVSSNISAMLDKAEDPEKLVRLMIREMEETLVELKAGCASSMAEARRVRRELDGVLDQVDRWDRRAELAVTSGREDLAREALLERRRENERADALRRELDEIDALVARTQGDMDVLDEKLAAARDKQRMLVQRHVHARVRRQAREDVRRAASLEVMHRFEELERRVEHMEAEADAVRVPTDTRNGLDAAFADLETRDELERELAALRARVGERAANSGKGAAATRHSEVSGAAE</sequence>
<dbReference type="Pfam" id="PF04012">
    <property type="entry name" value="PspA_IM30"/>
    <property type="match status" value="1"/>
</dbReference>
<evidence type="ECO:0000313" key="5">
    <source>
        <dbReference type="Proteomes" id="UP001194469"/>
    </source>
</evidence>
<reference evidence="4 5" key="1">
    <citation type="submission" date="2019-08" db="EMBL/GenBank/DDBJ databases">
        <authorList>
            <person name="Luo N."/>
        </authorList>
    </citation>
    <scope>NUCLEOTIDE SEQUENCE [LARGE SCALE GENOMIC DNA]</scope>
    <source>
        <strain evidence="4 5">NCIMB 9442</strain>
    </source>
</reference>
<feature type="region of interest" description="Disordered" evidence="3">
    <location>
        <begin position="219"/>
        <end position="243"/>
    </location>
</feature>
<comment type="caution">
    <text evidence="4">The sequence shown here is derived from an EMBL/GenBank/DDBJ whole genome shotgun (WGS) entry which is preliminary data.</text>
</comment>
<evidence type="ECO:0000256" key="3">
    <source>
        <dbReference type="SAM" id="MobiDB-lite"/>
    </source>
</evidence>
<comment type="similarity">
    <text evidence="1">Belongs to the PspA/Vipp/IM30 family.</text>
</comment>
<dbReference type="PANTHER" id="PTHR31088:SF6">
    <property type="entry name" value="PHAGE SHOCK PROTEIN A"/>
    <property type="match status" value="1"/>
</dbReference>
<evidence type="ECO:0000256" key="1">
    <source>
        <dbReference type="ARBA" id="ARBA00043985"/>
    </source>
</evidence>
<organism evidence="4 5">
    <name type="scientific">Nitratidesulfovibrio oxamicus</name>
    <dbReference type="NCBI Taxonomy" id="32016"/>
    <lineage>
        <taxon>Bacteria</taxon>
        <taxon>Pseudomonadati</taxon>
        <taxon>Thermodesulfobacteriota</taxon>
        <taxon>Desulfovibrionia</taxon>
        <taxon>Desulfovibrionales</taxon>
        <taxon>Desulfovibrionaceae</taxon>
        <taxon>Nitratidesulfovibrio</taxon>
    </lineage>
</organism>
<keyword evidence="5" id="KW-1185">Reference proteome</keyword>
<dbReference type="PANTHER" id="PTHR31088">
    <property type="entry name" value="MEMBRANE-ASSOCIATED PROTEIN VIPP1, CHLOROPLASTIC"/>
    <property type="match status" value="1"/>
</dbReference>
<evidence type="ECO:0000313" key="4">
    <source>
        <dbReference type="EMBL" id="MBG3879117.1"/>
    </source>
</evidence>
<accession>A0ABS0JAH9</accession>
<dbReference type="RefSeq" id="WP_196610876.1">
    <property type="nucleotide sequence ID" value="NZ_VRYY01000818.1"/>
</dbReference>